<reference evidence="2" key="1">
    <citation type="journal article" date="2019" name="Int. J. Syst. Evol. Microbiol.">
        <title>The Global Catalogue of Microorganisms (GCM) 10K type strain sequencing project: providing services to taxonomists for standard genome sequencing and annotation.</title>
        <authorList>
            <consortium name="The Broad Institute Genomics Platform"/>
            <consortium name="The Broad Institute Genome Sequencing Center for Infectious Disease"/>
            <person name="Wu L."/>
            <person name="Ma J."/>
        </authorList>
    </citation>
    <scope>NUCLEOTIDE SEQUENCE [LARGE SCALE GENOMIC DNA]</scope>
    <source>
        <strain evidence="2">JCM 4866</strain>
    </source>
</reference>
<evidence type="ECO:0000313" key="2">
    <source>
        <dbReference type="Proteomes" id="UP000617743"/>
    </source>
</evidence>
<keyword evidence="2" id="KW-1185">Reference proteome</keyword>
<dbReference type="PANTHER" id="PTHR35525">
    <property type="entry name" value="BLL6575 PROTEIN"/>
    <property type="match status" value="1"/>
</dbReference>
<evidence type="ECO:0000313" key="1">
    <source>
        <dbReference type="EMBL" id="GGX18054.1"/>
    </source>
</evidence>
<dbReference type="PANTHER" id="PTHR35525:SF3">
    <property type="entry name" value="BLL6575 PROTEIN"/>
    <property type="match status" value="1"/>
</dbReference>
<comment type="caution">
    <text evidence="1">The sequence shown here is derived from an EMBL/GenBank/DDBJ whole genome shotgun (WGS) entry which is preliminary data.</text>
</comment>
<dbReference type="InterPro" id="IPR010852">
    <property type="entry name" value="ABATE"/>
</dbReference>
<dbReference type="Proteomes" id="UP000617743">
    <property type="component" value="Unassembled WGS sequence"/>
</dbReference>
<proteinExistence type="predicted"/>
<accession>A0ABQ2XHZ8</accession>
<protein>
    <submittedName>
        <fullName evidence="1">Uncharacterized protein</fullName>
    </submittedName>
</protein>
<sequence length="143" mass="15031">MVSGSPALDLVGTVGSRRDEPIDLLATPADLEAVGGECDGFPDRVTADLATFESALSPREAIYRLARGRVLDRPFDPGSLQIVNDTAAGPVPTVKLSDAGLDLPDPQGTAYRRHLRDFLAEPAVAHLADLVAQGRTESAGKGR</sequence>
<organism evidence="1 2">
    <name type="scientific">Streptomyces lomondensis</name>
    <dbReference type="NCBI Taxonomy" id="68229"/>
    <lineage>
        <taxon>Bacteria</taxon>
        <taxon>Bacillati</taxon>
        <taxon>Actinomycetota</taxon>
        <taxon>Actinomycetes</taxon>
        <taxon>Kitasatosporales</taxon>
        <taxon>Streptomycetaceae</taxon>
        <taxon>Streptomyces</taxon>
    </lineage>
</organism>
<gene>
    <name evidence="1" type="ORF">GCM10010383_55010</name>
</gene>
<dbReference type="Gene3D" id="1.10.3300.10">
    <property type="entry name" value="Jann2411-like domain"/>
    <property type="match status" value="1"/>
</dbReference>
<name>A0ABQ2XHZ8_9ACTN</name>
<dbReference type="EMBL" id="BMWC01000009">
    <property type="protein sequence ID" value="GGX18054.1"/>
    <property type="molecule type" value="Genomic_DNA"/>
</dbReference>
<dbReference type="Pfam" id="PF07336">
    <property type="entry name" value="ABATE"/>
    <property type="match status" value="1"/>
</dbReference>
<dbReference type="SUPFAM" id="SSF160904">
    <property type="entry name" value="Jann2411-like"/>
    <property type="match status" value="1"/>
</dbReference>
<dbReference type="InterPro" id="IPR023286">
    <property type="entry name" value="ABATE_dom_sf"/>
</dbReference>